<feature type="non-terminal residue" evidence="2">
    <location>
        <position position="185"/>
    </location>
</feature>
<feature type="region of interest" description="Disordered" evidence="1">
    <location>
        <begin position="137"/>
        <end position="166"/>
    </location>
</feature>
<dbReference type="AlphaFoldDB" id="A0A9P5S8H1"/>
<evidence type="ECO:0000313" key="2">
    <source>
        <dbReference type="EMBL" id="KAF9309991.1"/>
    </source>
</evidence>
<evidence type="ECO:0000256" key="1">
    <source>
        <dbReference type="SAM" id="MobiDB-lite"/>
    </source>
</evidence>
<accession>A0A9P5S8H1</accession>
<comment type="caution">
    <text evidence="2">The sequence shown here is derived from an EMBL/GenBank/DDBJ whole genome shotgun (WGS) entry which is preliminary data.</text>
</comment>
<feature type="compositionally biased region" description="Polar residues" evidence="1">
    <location>
        <begin position="145"/>
        <end position="164"/>
    </location>
</feature>
<sequence length="185" mass="20867">MREWKAAKEVTEKAGGSFSRAKPRFSQTNVDDIWESIKGWIFGVKGLMEEPEVEEADDLDTWKTMDLYLGLVPKALIKKWKELFYTSCAIATYMAGKFVAALEDFGRTELWGARCMATVEWEKSVGITAVSKRARGRTGVGDHLSSGSDFSDLNSRPRSASNNLEPMKIADNRVMQQYQGRLRLD</sequence>
<proteinExistence type="predicted"/>
<name>A0A9P5S8H1_9FUNG</name>
<reference evidence="2" key="1">
    <citation type="journal article" date="2020" name="Fungal Divers.">
        <title>Resolving the Mortierellaceae phylogeny through synthesis of multi-gene phylogenetics and phylogenomics.</title>
        <authorList>
            <person name="Vandepol N."/>
            <person name="Liber J."/>
            <person name="Desiro A."/>
            <person name="Na H."/>
            <person name="Kennedy M."/>
            <person name="Barry K."/>
            <person name="Grigoriev I.V."/>
            <person name="Miller A.N."/>
            <person name="O'Donnell K."/>
            <person name="Stajich J.E."/>
            <person name="Bonito G."/>
        </authorList>
    </citation>
    <scope>NUCLEOTIDE SEQUENCE</scope>
    <source>
        <strain evidence="2">NVP1</strain>
    </source>
</reference>
<protein>
    <submittedName>
        <fullName evidence="2">Uncharacterized protein</fullName>
    </submittedName>
</protein>
<evidence type="ECO:0000313" key="3">
    <source>
        <dbReference type="Proteomes" id="UP000696485"/>
    </source>
</evidence>
<keyword evidence="3" id="KW-1185">Reference proteome</keyword>
<gene>
    <name evidence="2" type="ORF">BG006_004942</name>
</gene>
<organism evidence="2 3">
    <name type="scientific">Podila minutissima</name>
    <dbReference type="NCBI Taxonomy" id="64525"/>
    <lineage>
        <taxon>Eukaryota</taxon>
        <taxon>Fungi</taxon>
        <taxon>Fungi incertae sedis</taxon>
        <taxon>Mucoromycota</taxon>
        <taxon>Mortierellomycotina</taxon>
        <taxon>Mortierellomycetes</taxon>
        <taxon>Mortierellales</taxon>
        <taxon>Mortierellaceae</taxon>
        <taxon>Podila</taxon>
    </lineage>
</organism>
<dbReference type="EMBL" id="JAAAUY010002757">
    <property type="protein sequence ID" value="KAF9309991.1"/>
    <property type="molecule type" value="Genomic_DNA"/>
</dbReference>
<dbReference type="Proteomes" id="UP000696485">
    <property type="component" value="Unassembled WGS sequence"/>
</dbReference>